<feature type="active site" evidence="4">
    <location>
        <position position="131"/>
    </location>
</feature>
<dbReference type="GO" id="GO:0008984">
    <property type="term" value="F:protein-glutamate methylesterase activity"/>
    <property type="evidence" value="ECO:0007669"/>
    <property type="project" value="UniProtKB-EC"/>
</dbReference>
<dbReference type="GO" id="GO:0005737">
    <property type="term" value="C:cytoplasm"/>
    <property type="evidence" value="ECO:0007669"/>
    <property type="project" value="InterPro"/>
</dbReference>
<sequence length="350" mass="38117">MSTLPLIVVGASAGGLEPLQELLANLPPNFPAAVFVVLHLAPHAPSRLAEILDRAGPLPALHPTDGEHIRAGRVYVARPDHHLLIEGEQVGMKRGPKENRFRPSVDALFRSAAYTGGVDVIGVVLSGVLDDGTSGLWTIKRLGGLALVQDPAEAQFGAMPEAALQHVEVDEVAPARELAGVLSHLLCTRAESSSARGAEVVMNEEERQRLEMEVQLAEGKHARWLELFSFAEPSSYACPECHGVLHRFQEGSLTRFRCHTGHAYTLNALLSEMTGAISEQLFQALRATNESVLLLGQLARQAREQHDAQRVSWLQSKSREIERISRELQLMLTQSEQFSLDELPSPGAPG</sequence>
<dbReference type="STRING" id="937777.Deipe_3172"/>
<dbReference type="OrthoDB" id="9793421at2"/>
<evidence type="ECO:0000313" key="6">
    <source>
        <dbReference type="EMBL" id="AFZ68615.1"/>
    </source>
</evidence>
<name>L0A6J3_DEIPD</name>
<protein>
    <recommendedName>
        <fullName evidence="2">protein-glutamate methylesterase</fullName>
        <ecNumber evidence="2">3.1.1.61</ecNumber>
    </recommendedName>
</protein>
<evidence type="ECO:0000256" key="2">
    <source>
        <dbReference type="ARBA" id="ARBA00039140"/>
    </source>
</evidence>
<dbReference type="HOGENOM" id="CLU_000445_51_1_0"/>
<dbReference type="Gene3D" id="3.40.50.180">
    <property type="entry name" value="Methylesterase CheB, C-terminal domain"/>
    <property type="match status" value="1"/>
</dbReference>
<dbReference type="RefSeq" id="WP_015236913.1">
    <property type="nucleotide sequence ID" value="NC_019793.1"/>
</dbReference>
<dbReference type="Proteomes" id="UP000010467">
    <property type="component" value="Chromosome"/>
</dbReference>
<dbReference type="GO" id="GO:0006935">
    <property type="term" value="P:chemotaxis"/>
    <property type="evidence" value="ECO:0007669"/>
    <property type="project" value="UniProtKB-UniRule"/>
</dbReference>
<organism evidence="6 7">
    <name type="scientific">Deinococcus peraridilitoris (strain DSM 19664 / LMG 22246 / CIP 109416 / KR-200)</name>
    <dbReference type="NCBI Taxonomy" id="937777"/>
    <lineage>
        <taxon>Bacteria</taxon>
        <taxon>Thermotogati</taxon>
        <taxon>Deinococcota</taxon>
        <taxon>Deinococci</taxon>
        <taxon>Deinococcales</taxon>
        <taxon>Deinococcaceae</taxon>
        <taxon>Deinococcus</taxon>
    </lineage>
</organism>
<dbReference type="PANTHER" id="PTHR42872:SF6">
    <property type="entry name" value="PROTEIN-GLUTAMATE METHYLESTERASE_PROTEIN-GLUTAMINE GLUTAMINASE"/>
    <property type="match status" value="1"/>
</dbReference>
<keyword evidence="7" id="KW-1185">Reference proteome</keyword>
<dbReference type="KEGG" id="dpd:Deipe_3172"/>
<keyword evidence="1 4" id="KW-0378">Hydrolase</keyword>
<evidence type="ECO:0000256" key="3">
    <source>
        <dbReference type="ARBA" id="ARBA00048267"/>
    </source>
</evidence>
<dbReference type="EMBL" id="CP003382">
    <property type="protein sequence ID" value="AFZ68615.1"/>
    <property type="molecule type" value="Genomic_DNA"/>
</dbReference>
<dbReference type="Pfam" id="PF01339">
    <property type="entry name" value="CheB_methylest"/>
    <property type="match status" value="1"/>
</dbReference>
<evidence type="ECO:0000256" key="1">
    <source>
        <dbReference type="ARBA" id="ARBA00022801"/>
    </source>
</evidence>
<dbReference type="CDD" id="cd16433">
    <property type="entry name" value="CheB"/>
    <property type="match status" value="1"/>
</dbReference>
<evidence type="ECO:0000259" key="5">
    <source>
        <dbReference type="PROSITE" id="PS50122"/>
    </source>
</evidence>
<dbReference type="eggNOG" id="COG2201">
    <property type="taxonomic scope" value="Bacteria"/>
</dbReference>
<keyword evidence="4" id="KW-0145">Chemotaxis</keyword>
<feature type="active site" evidence="4">
    <location>
        <position position="39"/>
    </location>
</feature>
<evidence type="ECO:0000313" key="7">
    <source>
        <dbReference type="Proteomes" id="UP000010467"/>
    </source>
</evidence>
<dbReference type="SUPFAM" id="SSF52738">
    <property type="entry name" value="Methylesterase CheB, C-terminal domain"/>
    <property type="match status" value="1"/>
</dbReference>
<dbReference type="PANTHER" id="PTHR42872">
    <property type="entry name" value="PROTEIN-GLUTAMATE METHYLESTERASE/PROTEIN-GLUTAMINE GLUTAMINASE"/>
    <property type="match status" value="1"/>
</dbReference>
<dbReference type="InterPro" id="IPR000673">
    <property type="entry name" value="Sig_transdc_resp-reg_Me-estase"/>
</dbReference>
<dbReference type="EC" id="3.1.1.61" evidence="2"/>
<evidence type="ECO:0000256" key="4">
    <source>
        <dbReference type="PROSITE-ProRule" id="PRU00050"/>
    </source>
</evidence>
<dbReference type="PROSITE" id="PS50122">
    <property type="entry name" value="CHEB"/>
    <property type="match status" value="1"/>
</dbReference>
<dbReference type="InterPro" id="IPR035909">
    <property type="entry name" value="CheB_C"/>
</dbReference>
<gene>
    <name evidence="6" type="ordered locus">Deipe_3172</name>
</gene>
<dbReference type="PATRIC" id="fig|937777.3.peg.3184"/>
<dbReference type="GO" id="GO:0000156">
    <property type="term" value="F:phosphorelay response regulator activity"/>
    <property type="evidence" value="ECO:0007669"/>
    <property type="project" value="InterPro"/>
</dbReference>
<feature type="domain" description="CheB-type methylesterase" evidence="5">
    <location>
        <begin position="1"/>
        <end position="182"/>
    </location>
</feature>
<accession>L0A6J3</accession>
<comment type="catalytic activity">
    <reaction evidence="3">
        <text>[protein]-L-glutamate 5-O-methyl ester + H2O = L-glutamyl-[protein] + methanol + H(+)</text>
        <dbReference type="Rhea" id="RHEA:23236"/>
        <dbReference type="Rhea" id="RHEA-COMP:10208"/>
        <dbReference type="Rhea" id="RHEA-COMP:10311"/>
        <dbReference type="ChEBI" id="CHEBI:15377"/>
        <dbReference type="ChEBI" id="CHEBI:15378"/>
        <dbReference type="ChEBI" id="CHEBI:17790"/>
        <dbReference type="ChEBI" id="CHEBI:29973"/>
        <dbReference type="ChEBI" id="CHEBI:82795"/>
        <dbReference type="EC" id="3.1.1.61"/>
    </reaction>
</comment>
<dbReference type="AlphaFoldDB" id="L0A6J3"/>
<proteinExistence type="predicted"/>
<feature type="active site" evidence="4">
    <location>
        <position position="12"/>
    </location>
</feature>
<reference evidence="7" key="1">
    <citation type="submission" date="2012-03" db="EMBL/GenBank/DDBJ databases">
        <title>Complete sequence of chromosome of Deinococcus peraridilitoris DSM 19664.</title>
        <authorList>
            <person name="Lucas S."/>
            <person name="Copeland A."/>
            <person name="Lapidus A."/>
            <person name="Glavina del Rio T."/>
            <person name="Dalin E."/>
            <person name="Tice H."/>
            <person name="Bruce D."/>
            <person name="Goodwin L."/>
            <person name="Pitluck S."/>
            <person name="Peters L."/>
            <person name="Mikhailova N."/>
            <person name="Lu M."/>
            <person name="Kyrpides N."/>
            <person name="Mavromatis K."/>
            <person name="Ivanova N."/>
            <person name="Brettin T."/>
            <person name="Detter J.C."/>
            <person name="Han C."/>
            <person name="Larimer F."/>
            <person name="Land M."/>
            <person name="Hauser L."/>
            <person name="Markowitz V."/>
            <person name="Cheng J.-F."/>
            <person name="Hugenholtz P."/>
            <person name="Woyke T."/>
            <person name="Wu D."/>
            <person name="Pukall R."/>
            <person name="Steenblock K."/>
            <person name="Brambilla E."/>
            <person name="Klenk H.-P."/>
            <person name="Eisen J.A."/>
        </authorList>
    </citation>
    <scope>NUCLEOTIDE SEQUENCE [LARGE SCALE GENOMIC DNA]</scope>
    <source>
        <strain evidence="7">DSM 19664 / LMG 22246 / CIP 109416 / KR-200</strain>
    </source>
</reference>
<dbReference type="PIRSF" id="PIRSF036461">
    <property type="entry name" value="Chmtx_methlestr"/>
    <property type="match status" value="1"/>
</dbReference>
<dbReference type="InterPro" id="IPR011247">
    <property type="entry name" value="Chemotax_prot-Glu_Me-esterase"/>
</dbReference>